<evidence type="ECO:0000313" key="3">
    <source>
        <dbReference type="Proteomes" id="UP001589532"/>
    </source>
</evidence>
<keyword evidence="1" id="KW-1133">Transmembrane helix</keyword>
<evidence type="ECO:0000256" key="1">
    <source>
        <dbReference type="SAM" id="Phobius"/>
    </source>
</evidence>
<keyword evidence="1" id="KW-0812">Transmembrane</keyword>
<evidence type="ECO:0000313" key="2">
    <source>
        <dbReference type="EMBL" id="MFB9623451.1"/>
    </source>
</evidence>
<sequence length="118" mass="13112">MQESTLADVGLDSEDADGQDDVLNTAVQLQGELGRLEIASDIHDGYGLALLSVWVGLVVWCDGGRFWWRTGWDPRRQRVIYAWHPSADPARAARRIALRYVQLRASHPLSTMIAGAQP</sequence>
<gene>
    <name evidence="2" type="ORF">ACFFSA_10200</name>
</gene>
<accession>A0ABV5RVK1</accession>
<protein>
    <submittedName>
        <fullName evidence="2">Uncharacterized protein</fullName>
    </submittedName>
</protein>
<keyword evidence="1" id="KW-0472">Membrane</keyword>
<reference evidence="2 3" key="1">
    <citation type="submission" date="2024-09" db="EMBL/GenBank/DDBJ databases">
        <authorList>
            <person name="Sun Q."/>
            <person name="Mori K."/>
        </authorList>
    </citation>
    <scope>NUCLEOTIDE SEQUENCE [LARGE SCALE GENOMIC DNA]</scope>
    <source>
        <strain evidence="2 3">JCM 3143</strain>
    </source>
</reference>
<proteinExistence type="predicted"/>
<organism evidence="2 3">
    <name type="scientific">Nonomuraea helvata</name>
    <dbReference type="NCBI Taxonomy" id="37484"/>
    <lineage>
        <taxon>Bacteria</taxon>
        <taxon>Bacillati</taxon>
        <taxon>Actinomycetota</taxon>
        <taxon>Actinomycetes</taxon>
        <taxon>Streptosporangiales</taxon>
        <taxon>Streptosporangiaceae</taxon>
        <taxon>Nonomuraea</taxon>
    </lineage>
</organism>
<dbReference type="EMBL" id="JBHMBW010000007">
    <property type="protein sequence ID" value="MFB9623451.1"/>
    <property type="molecule type" value="Genomic_DNA"/>
</dbReference>
<dbReference type="Proteomes" id="UP001589532">
    <property type="component" value="Unassembled WGS sequence"/>
</dbReference>
<feature type="transmembrane region" description="Helical" evidence="1">
    <location>
        <begin position="46"/>
        <end position="68"/>
    </location>
</feature>
<comment type="caution">
    <text evidence="2">The sequence shown here is derived from an EMBL/GenBank/DDBJ whole genome shotgun (WGS) entry which is preliminary data.</text>
</comment>
<dbReference type="RefSeq" id="WP_344991275.1">
    <property type="nucleotide sequence ID" value="NZ_BAAAXV010000005.1"/>
</dbReference>
<keyword evidence="3" id="KW-1185">Reference proteome</keyword>
<name>A0ABV5RVK1_9ACTN</name>